<evidence type="ECO:0000256" key="6">
    <source>
        <dbReference type="RuleBase" id="RU361192"/>
    </source>
</evidence>
<comment type="similarity">
    <text evidence="2 6">Belongs to the glycosyl hydrolase 53 family.</text>
</comment>
<accession>A0A8H3DJY4</accession>
<keyword evidence="6" id="KW-0732">Signal</keyword>
<evidence type="ECO:0000256" key="2">
    <source>
        <dbReference type="ARBA" id="ARBA00010687"/>
    </source>
</evidence>
<dbReference type="FunFam" id="3.20.20.80:FF:000077">
    <property type="entry name" value="Arabinogalactan endo-beta-1,4-galactanase"/>
    <property type="match status" value="1"/>
</dbReference>
<evidence type="ECO:0000256" key="3">
    <source>
        <dbReference type="ARBA" id="ARBA00012556"/>
    </source>
</evidence>
<evidence type="ECO:0000313" key="8">
    <source>
        <dbReference type="Proteomes" id="UP000663831"/>
    </source>
</evidence>
<organism evidence="7 8">
    <name type="scientific">Rhizoctonia solani</name>
    <dbReference type="NCBI Taxonomy" id="456999"/>
    <lineage>
        <taxon>Eukaryota</taxon>
        <taxon>Fungi</taxon>
        <taxon>Dikarya</taxon>
        <taxon>Basidiomycota</taxon>
        <taxon>Agaricomycotina</taxon>
        <taxon>Agaricomycetes</taxon>
        <taxon>Cantharellales</taxon>
        <taxon>Ceratobasidiaceae</taxon>
        <taxon>Rhizoctonia</taxon>
    </lineage>
</organism>
<dbReference type="SUPFAM" id="SSF51445">
    <property type="entry name" value="(Trans)glycosidases"/>
    <property type="match status" value="1"/>
</dbReference>
<dbReference type="GO" id="GO:0045490">
    <property type="term" value="P:pectin catabolic process"/>
    <property type="evidence" value="ECO:0007669"/>
    <property type="project" value="TreeGrafter"/>
</dbReference>
<comment type="catalytic activity">
    <reaction evidence="1 6">
        <text>The enzyme specifically hydrolyzes (1-&gt;4)-beta-D-galactosidic linkages in type I arabinogalactans.</text>
        <dbReference type="EC" id="3.2.1.89"/>
    </reaction>
</comment>
<dbReference type="EMBL" id="CAJMWV010007119">
    <property type="protein sequence ID" value="CAE6527043.1"/>
    <property type="molecule type" value="Genomic_DNA"/>
</dbReference>
<dbReference type="Proteomes" id="UP000663831">
    <property type="component" value="Unassembled WGS sequence"/>
</dbReference>
<dbReference type="AlphaFoldDB" id="A0A8H3DJY4"/>
<keyword evidence="4 6" id="KW-0378">Hydrolase</keyword>
<comment type="caution">
    <text evidence="7">The sequence shown here is derived from an EMBL/GenBank/DDBJ whole genome shotgun (WGS) entry which is preliminary data.</text>
</comment>
<proteinExistence type="inferred from homology"/>
<dbReference type="Pfam" id="PF07745">
    <property type="entry name" value="Glyco_hydro_53"/>
    <property type="match status" value="1"/>
</dbReference>
<reference evidence="7" key="1">
    <citation type="submission" date="2021-01" db="EMBL/GenBank/DDBJ databases">
        <authorList>
            <person name="Kaushik A."/>
        </authorList>
    </citation>
    <scope>NUCLEOTIDE SEQUENCE</scope>
    <source>
        <strain evidence="7">AG3-1AP</strain>
    </source>
</reference>
<sequence length="357" mass="39114">MRLITILPVIALCTERAVAALQYKGADISSLLKLESQKQTYKWANGYIEGFEWILKKSGANSVRQRVWVNPSDSIYNLDYNVKLAKRVKATGMSVYLDLHYSDTWADPVHQASKSFKAPTAWKQANIGELTNSVYQYTLSVCNRFASEGINPAIISIGNEIRAGLLWPLGGTTSYYNIASLLHSAASGVKDSKLKPKPKILIHLDNGWDSTTQLWWYKTVLGQGPLRTTDFDMIGVSYYPFYSSDAYLDSLKYSLAQLASTYGKQLVVAETNWPASCPKPAVKFPSDTSSIPISAAGQAMWIKNVASIVAGTKGGVGLYYWEPGWIGNAALGSSCADNLMVDSSGKIRSSLSVFGQI</sequence>
<dbReference type="OrthoDB" id="110914at2759"/>
<dbReference type="PANTHER" id="PTHR34983">
    <property type="entry name" value="ARABINOGALACTAN ENDO-BETA-1,4-GALACTANASE A"/>
    <property type="match status" value="1"/>
</dbReference>
<dbReference type="PANTHER" id="PTHR34983:SF1">
    <property type="entry name" value="ARABINOGALACTAN ENDO-BETA-1,4-GALACTANASE A"/>
    <property type="match status" value="1"/>
</dbReference>
<dbReference type="EC" id="3.2.1.89" evidence="3 6"/>
<evidence type="ECO:0000313" key="7">
    <source>
        <dbReference type="EMBL" id="CAE6527043.1"/>
    </source>
</evidence>
<dbReference type="GO" id="GO:0015926">
    <property type="term" value="F:glucosidase activity"/>
    <property type="evidence" value="ECO:0007669"/>
    <property type="project" value="InterPro"/>
</dbReference>
<evidence type="ECO:0000256" key="5">
    <source>
        <dbReference type="ARBA" id="ARBA00023295"/>
    </source>
</evidence>
<dbReference type="GO" id="GO:0031218">
    <property type="term" value="F:arabinogalactan endo-1,4-beta-galactosidase activity"/>
    <property type="evidence" value="ECO:0007669"/>
    <property type="project" value="UniProtKB-EC"/>
</dbReference>
<feature type="signal peptide" evidence="6">
    <location>
        <begin position="1"/>
        <end position="19"/>
    </location>
</feature>
<dbReference type="InterPro" id="IPR017853">
    <property type="entry name" value="GH"/>
</dbReference>
<name>A0A8H3DJY4_9AGAM</name>
<keyword evidence="5 6" id="KW-0326">Glycosidase</keyword>
<evidence type="ECO:0000256" key="4">
    <source>
        <dbReference type="ARBA" id="ARBA00022801"/>
    </source>
</evidence>
<dbReference type="Gene3D" id="3.20.20.80">
    <property type="entry name" value="Glycosidases"/>
    <property type="match status" value="1"/>
</dbReference>
<feature type="chain" id="PRO_5034384015" description="Arabinogalactan endo-beta-1,4-galactanase" evidence="6">
    <location>
        <begin position="20"/>
        <end position="357"/>
    </location>
</feature>
<dbReference type="InterPro" id="IPR011683">
    <property type="entry name" value="Glyco_hydro_53"/>
</dbReference>
<evidence type="ECO:0000256" key="1">
    <source>
        <dbReference type="ARBA" id="ARBA00001695"/>
    </source>
</evidence>
<gene>
    <name evidence="7" type="ORF">RDB_LOCUS152850</name>
</gene>
<protein>
    <recommendedName>
        <fullName evidence="3 6">Arabinogalactan endo-beta-1,4-galactanase</fullName>
        <ecNumber evidence="3 6">3.2.1.89</ecNumber>
    </recommendedName>
</protein>